<dbReference type="Proteomes" id="UP000015380">
    <property type="component" value="Chromosome"/>
</dbReference>
<dbReference type="CDD" id="cd02440">
    <property type="entry name" value="AdoMet_MTases"/>
    <property type="match status" value="1"/>
</dbReference>
<evidence type="ECO:0000313" key="2">
    <source>
        <dbReference type="EMBL" id="AGS39772.1"/>
    </source>
</evidence>
<dbReference type="AlphaFoldDB" id="S5TG23"/>
<sequence>MEQAYQCTACDMTFPVLFGIPDFRLRSDKYLTLQQERDKAERLFEKSKELSFNELVEFYYQITDDVPIELSRRYTAYVLNAPFQAGPLIDSLEPNKSTVLLDVGCGSGGLLQAANGIYVATIGVDIALRWLVIAKKRLDEAGVQSTLICADVENLPFKDKSIDHVVANDVLEHVYNINAALKEMSRQLKNNGKLWVSGSNRFFIGPNATTRLWGIGLFPKGIRTWLLVKIRGIDSLRYIHLISPLRIRKMLLGHFSLLNAGPKKVILSSTKNYPFQDRILISIYQKLTTFGPLRHLLFLLGPAFEMTFIKNNIKTKDGI</sequence>
<dbReference type="Pfam" id="PF08241">
    <property type="entry name" value="Methyltransf_11"/>
    <property type="match status" value="1"/>
</dbReference>
<gene>
    <name evidence="2" type="ORF">CYCME_1444</name>
</gene>
<dbReference type="Gene3D" id="3.40.50.150">
    <property type="entry name" value="Vaccinia Virus protein VP39"/>
    <property type="match status" value="1"/>
</dbReference>
<name>S5TG23_9GAMM</name>
<reference evidence="2 3" key="1">
    <citation type="submission" date="2013-05" db="EMBL/GenBank/DDBJ databases">
        <title>Between feast and famine: a lifestyle of most important marine PAH-degrading bacterium Cycloclasticus sp. 7ME.</title>
        <authorList>
            <person name="Yakimov M.M."/>
            <person name="Messina E."/>
            <person name="Genovese M."/>
            <person name="Denaro R."/>
            <person name="Crisafi F."/>
            <person name="Russo D."/>
            <person name="Cappello S."/>
            <person name="Santisi S."/>
            <person name="Smedile F."/>
            <person name="Golyshina O.V."/>
            <person name="Tran H."/>
            <person name="Pieper D.H."/>
            <person name="Golyshin P.N."/>
            <person name="Giuliano L."/>
        </authorList>
    </citation>
    <scope>NUCLEOTIDE SEQUENCE [LARGE SCALE GENOMIC DNA]</scope>
    <source>
        <strain evidence="2 3">78-ME</strain>
    </source>
</reference>
<dbReference type="InterPro" id="IPR013216">
    <property type="entry name" value="Methyltransf_11"/>
</dbReference>
<dbReference type="InterPro" id="IPR029063">
    <property type="entry name" value="SAM-dependent_MTases_sf"/>
</dbReference>
<keyword evidence="2" id="KW-0808">Transferase</keyword>
<feature type="domain" description="Methyltransferase type 11" evidence="1">
    <location>
        <begin position="101"/>
        <end position="195"/>
    </location>
</feature>
<protein>
    <submittedName>
        <fullName evidence="2">SAM-dependent methyltransferase</fullName>
    </submittedName>
</protein>
<dbReference type="HOGENOM" id="CLU_843907_0_0_6"/>
<organism evidence="2 3">
    <name type="scientific">Cycloclasticus zancles 78-ME</name>
    <dbReference type="NCBI Taxonomy" id="1198232"/>
    <lineage>
        <taxon>Bacteria</taxon>
        <taxon>Pseudomonadati</taxon>
        <taxon>Pseudomonadota</taxon>
        <taxon>Gammaproteobacteria</taxon>
        <taxon>Thiotrichales</taxon>
        <taxon>Piscirickettsiaceae</taxon>
        <taxon>Cycloclasticus</taxon>
    </lineage>
</organism>
<dbReference type="PANTHER" id="PTHR43861:SF6">
    <property type="entry name" value="METHYLTRANSFERASE TYPE 11"/>
    <property type="match status" value="1"/>
</dbReference>
<dbReference type="eggNOG" id="COG2226">
    <property type="taxonomic scope" value="Bacteria"/>
</dbReference>
<dbReference type="EMBL" id="CP005996">
    <property type="protein sequence ID" value="AGS39772.1"/>
    <property type="molecule type" value="Genomic_DNA"/>
</dbReference>
<dbReference type="PANTHER" id="PTHR43861">
    <property type="entry name" value="TRANS-ACONITATE 2-METHYLTRANSFERASE-RELATED"/>
    <property type="match status" value="1"/>
</dbReference>
<reference evidence="3" key="2">
    <citation type="journal article" date="2016" name="Environ. Microbiol. Rep.">
        <title>Analysis of defence systems and a conjugative IncP-1 plasmid in the marine polyaromatic hydrocarbons-degrading bacterium Cycloclasticus sp. 78-ME.</title>
        <authorList>
            <person name="Yakimov M.M."/>
            <person name="Crisafi F."/>
            <person name="Messina E."/>
            <person name="Smedile F."/>
            <person name="Lopatina A."/>
            <person name="Denaro R."/>
            <person name="Pieper D.H."/>
            <person name="Golyshin P.N."/>
            <person name="Giuliano L."/>
        </authorList>
    </citation>
    <scope>NUCLEOTIDE SEQUENCE [LARGE SCALE GENOMIC DNA]</scope>
    <source>
        <strain evidence="3">78-ME</strain>
    </source>
</reference>
<evidence type="ECO:0000259" key="1">
    <source>
        <dbReference type="Pfam" id="PF08241"/>
    </source>
</evidence>
<proteinExistence type="predicted"/>
<dbReference type="PATRIC" id="fig|1198232.3.peg.1430"/>
<evidence type="ECO:0000313" key="3">
    <source>
        <dbReference type="Proteomes" id="UP000015380"/>
    </source>
</evidence>
<keyword evidence="3" id="KW-1185">Reference proteome</keyword>
<accession>S5TG23</accession>
<dbReference type="SUPFAM" id="SSF53335">
    <property type="entry name" value="S-adenosyl-L-methionine-dependent methyltransferases"/>
    <property type="match status" value="1"/>
</dbReference>
<dbReference type="GO" id="GO:0008757">
    <property type="term" value="F:S-adenosylmethionine-dependent methyltransferase activity"/>
    <property type="evidence" value="ECO:0007669"/>
    <property type="project" value="InterPro"/>
</dbReference>
<keyword evidence="2" id="KW-0489">Methyltransferase</keyword>
<dbReference type="GO" id="GO:0032259">
    <property type="term" value="P:methylation"/>
    <property type="evidence" value="ECO:0007669"/>
    <property type="project" value="UniProtKB-KW"/>
</dbReference>
<dbReference type="KEGG" id="cza:CYCME_1444"/>